<feature type="region of interest" description="Disordered" evidence="1">
    <location>
        <begin position="53"/>
        <end position="85"/>
    </location>
</feature>
<dbReference type="Proteomes" id="UP000607653">
    <property type="component" value="Unassembled WGS sequence"/>
</dbReference>
<feature type="compositionally biased region" description="Low complexity" evidence="1">
    <location>
        <begin position="59"/>
        <end position="85"/>
    </location>
</feature>
<name>A0A822XXT7_NELNU</name>
<comment type="caution">
    <text evidence="2">The sequence shown here is derived from an EMBL/GenBank/DDBJ whole genome shotgun (WGS) entry which is preliminary data.</text>
</comment>
<dbReference type="AlphaFoldDB" id="A0A822XXT7"/>
<dbReference type="EMBL" id="DUZY01000001">
    <property type="protein sequence ID" value="DAD23575.1"/>
    <property type="molecule type" value="Genomic_DNA"/>
</dbReference>
<evidence type="ECO:0000313" key="2">
    <source>
        <dbReference type="EMBL" id="DAD23575.1"/>
    </source>
</evidence>
<evidence type="ECO:0000256" key="1">
    <source>
        <dbReference type="SAM" id="MobiDB-lite"/>
    </source>
</evidence>
<reference evidence="2 3" key="1">
    <citation type="journal article" date="2020" name="Mol. Biol. Evol.">
        <title>Distinct Expression and Methylation Patterns for Genes with Different Fates following a Single Whole-Genome Duplication in Flowering Plants.</title>
        <authorList>
            <person name="Shi T."/>
            <person name="Rahmani R.S."/>
            <person name="Gugger P.F."/>
            <person name="Wang M."/>
            <person name="Li H."/>
            <person name="Zhang Y."/>
            <person name="Li Z."/>
            <person name="Wang Q."/>
            <person name="Van de Peer Y."/>
            <person name="Marchal K."/>
            <person name="Chen J."/>
        </authorList>
    </citation>
    <scope>NUCLEOTIDE SEQUENCE [LARGE SCALE GENOMIC DNA]</scope>
    <source>
        <tissue evidence="2">Leaf</tissue>
    </source>
</reference>
<gene>
    <name evidence="2" type="ORF">HUJ06_025038</name>
</gene>
<keyword evidence="3" id="KW-1185">Reference proteome</keyword>
<organism evidence="2 3">
    <name type="scientific">Nelumbo nucifera</name>
    <name type="common">Sacred lotus</name>
    <dbReference type="NCBI Taxonomy" id="4432"/>
    <lineage>
        <taxon>Eukaryota</taxon>
        <taxon>Viridiplantae</taxon>
        <taxon>Streptophyta</taxon>
        <taxon>Embryophyta</taxon>
        <taxon>Tracheophyta</taxon>
        <taxon>Spermatophyta</taxon>
        <taxon>Magnoliopsida</taxon>
        <taxon>Proteales</taxon>
        <taxon>Nelumbonaceae</taxon>
        <taxon>Nelumbo</taxon>
    </lineage>
</organism>
<sequence>MWLKWKSTMVELYWRVSETEKCCLCTGNSYGRCIETKIELNLILTRQSRHLQVTGDPDSSGVSSTTGSGFTSSVSFSVFSTGVTS</sequence>
<proteinExistence type="predicted"/>
<protein>
    <submittedName>
        <fullName evidence="2">Uncharacterized protein</fullName>
    </submittedName>
</protein>
<accession>A0A822XXT7</accession>
<evidence type="ECO:0000313" key="3">
    <source>
        <dbReference type="Proteomes" id="UP000607653"/>
    </source>
</evidence>